<evidence type="ECO:0000313" key="4">
    <source>
        <dbReference type="Proteomes" id="UP001194468"/>
    </source>
</evidence>
<dbReference type="PANTHER" id="PTHR14336">
    <property type="entry name" value="TANDEM PH DOMAIN CONTAINING PROTEIN"/>
    <property type="match status" value="1"/>
</dbReference>
<feature type="compositionally biased region" description="Polar residues" evidence="1">
    <location>
        <begin position="254"/>
        <end position="284"/>
    </location>
</feature>
<name>A0AAD4BX64_BOLED</name>
<gene>
    <name evidence="3" type="ORF">L210DRAFT_3446777</name>
</gene>
<feature type="region of interest" description="Disordered" evidence="1">
    <location>
        <begin position="244"/>
        <end position="296"/>
    </location>
</feature>
<feature type="region of interest" description="Disordered" evidence="1">
    <location>
        <begin position="428"/>
        <end position="477"/>
    </location>
</feature>
<dbReference type="Gene3D" id="2.30.29.30">
    <property type="entry name" value="Pleckstrin-homology domain (PH domain)/Phosphotyrosine-binding domain (PTB)"/>
    <property type="match status" value="2"/>
</dbReference>
<feature type="compositionally biased region" description="Polar residues" evidence="1">
    <location>
        <begin position="37"/>
        <end position="47"/>
    </location>
</feature>
<dbReference type="Proteomes" id="UP001194468">
    <property type="component" value="Unassembled WGS sequence"/>
</dbReference>
<proteinExistence type="predicted"/>
<dbReference type="FunFam" id="2.30.29.30:FF:000286">
    <property type="entry name" value="PH-protein kinase domain containing protein"/>
    <property type="match status" value="1"/>
</dbReference>
<feature type="domain" description="PH" evidence="2">
    <location>
        <begin position="299"/>
        <end position="422"/>
    </location>
</feature>
<comment type="caution">
    <text evidence="3">The sequence shown here is derived from an EMBL/GenBank/DDBJ whole genome shotgun (WGS) entry which is preliminary data.</text>
</comment>
<dbReference type="InterPro" id="IPR051707">
    <property type="entry name" value="PI-Interact_SigTrans_Reg"/>
</dbReference>
<dbReference type="AlphaFoldDB" id="A0AAD4BX64"/>
<dbReference type="Pfam" id="PF00169">
    <property type="entry name" value="PH"/>
    <property type="match status" value="2"/>
</dbReference>
<dbReference type="SMART" id="SM00233">
    <property type="entry name" value="PH"/>
    <property type="match status" value="2"/>
</dbReference>
<reference evidence="3" key="2">
    <citation type="journal article" date="2020" name="Nat. Commun.">
        <title>Large-scale genome sequencing of mycorrhizal fungi provides insights into the early evolution of symbiotic traits.</title>
        <authorList>
            <person name="Miyauchi S."/>
            <person name="Kiss E."/>
            <person name="Kuo A."/>
            <person name="Drula E."/>
            <person name="Kohler A."/>
            <person name="Sanchez-Garcia M."/>
            <person name="Morin E."/>
            <person name="Andreopoulos B."/>
            <person name="Barry K.W."/>
            <person name="Bonito G."/>
            <person name="Buee M."/>
            <person name="Carver A."/>
            <person name="Chen C."/>
            <person name="Cichocki N."/>
            <person name="Clum A."/>
            <person name="Culley D."/>
            <person name="Crous P.W."/>
            <person name="Fauchery L."/>
            <person name="Girlanda M."/>
            <person name="Hayes R.D."/>
            <person name="Keri Z."/>
            <person name="LaButti K."/>
            <person name="Lipzen A."/>
            <person name="Lombard V."/>
            <person name="Magnuson J."/>
            <person name="Maillard F."/>
            <person name="Murat C."/>
            <person name="Nolan M."/>
            <person name="Ohm R.A."/>
            <person name="Pangilinan J."/>
            <person name="Pereira M.F."/>
            <person name="Perotto S."/>
            <person name="Peter M."/>
            <person name="Pfister S."/>
            <person name="Riley R."/>
            <person name="Sitrit Y."/>
            <person name="Stielow J.B."/>
            <person name="Szollosi G."/>
            <person name="Zifcakova L."/>
            <person name="Stursova M."/>
            <person name="Spatafora J.W."/>
            <person name="Tedersoo L."/>
            <person name="Vaario L.M."/>
            <person name="Yamada A."/>
            <person name="Yan M."/>
            <person name="Wang P."/>
            <person name="Xu J."/>
            <person name="Bruns T."/>
            <person name="Baldrian P."/>
            <person name="Vilgalys R."/>
            <person name="Dunand C."/>
            <person name="Henrissat B."/>
            <person name="Grigoriev I.V."/>
            <person name="Hibbett D."/>
            <person name="Nagy L.G."/>
            <person name="Martin F.M."/>
        </authorList>
    </citation>
    <scope>NUCLEOTIDE SEQUENCE</scope>
    <source>
        <strain evidence="3">BED1</strain>
    </source>
</reference>
<evidence type="ECO:0000256" key="1">
    <source>
        <dbReference type="SAM" id="MobiDB-lite"/>
    </source>
</evidence>
<keyword evidence="4" id="KW-1185">Reference proteome</keyword>
<dbReference type="InterPro" id="IPR001849">
    <property type="entry name" value="PH_domain"/>
</dbReference>
<evidence type="ECO:0000313" key="3">
    <source>
        <dbReference type="EMBL" id="KAF8442442.1"/>
    </source>
</evidence>
<reference evidence="3" key="1">
    <citation type="submission" date="2019-10" db="EMBL/GenBank/DDBJ databases">
        <authorList>
            <consortium name="DOE Joint Genome Institute"/>
            <person name="Kuo A."/>
            <person name="Miyauchi S."/>
            <person name="Kiss E."/>
            <person name="Drula E."/>
            <person name="Kohler A."/>
            <person name="Sanchez-Garcia M."/>
            <person name="Andreopoulos B."/>
            <person name="Barry K.W."/>
            <person name="Bonito G."/>
            <person name="Buee M."/>
            <person name="Carver A."/>
            <person name="Chen C."/>
            <person name="Cichocki N."/>
            <person name="Clum A."/>
            <person name="Culley D."/>
            <person name="Crous P.W."/>
            <person name="Fauchery L."/>
            <person name="Girlanda M."/>
            <person name="Hayes R."/>
            <person name="Keri Z."/>
            <person name="LaButti K."/>
            <person name="Lipzen A."/>
            <person name="Lombard V."/>
            <person name="Magnuson J."/>
            <person name="Maillard F."/>
            <person name="Morin E."/>
            <person name="Murat C."/>
            <person name="Nolan M."/>
            <person name="Ohm R."/>
            <person name="Pangilinan J."/>
            <person name="Pereira M."/>
            <person name="Perotto S."/>
            <person name="Peter M."/>
            <person name="Riley R."/>
            <person name="Sitrit Y."/>
            <person name="Stielow B."/>
            <person name="Szollosi G."/>
            <person name="Zifcakova L."/>
            <person name="Stursova M."/>
            <person name="Spatafora J.W."/>
            <person name="Tedersoo L."/>
            <person name="Vaario L.-M."/>
            <person name="Yamada A."/>
            <person name="Yan M."/>
            <person name="Wang P."/>
            <person name="Xu J."/>
            <person name="Bruns T."/>
            <person name="Baldrian P."/>
            <person name="Vilgalys R."/>
            <person name="Henrissat B."/>
            <person name="Grigoriev I.V."/>
            <person name="Hibbett D."/>
            <person name="Nagy L.G."/>
            <person name="Martin F.M."/>
        </authorList>
    </citation>
    <scope>NUCLEOTIDE SEQUENCE</scope>
    <source>
        <strain evidence="3">BED1</strain>
    </source>
</reference>
<feature type="domain" description="PH" evidence="2">
    <location>
        <begin position="118"/>
        <end position="213"/>
    </location>
</feature>
<organism evidence="3 4">
    <name type="scientific">Boletus edulis BED1</name>
    <dbReference type="NCBI Taxonomy" id="1328754"/>
    <lineage>
        <taxon>Eukaryota</taxon>
        <taxon>Fungi</taxon>
        <taxon>Dikarya</taxon>
        <taxon>Basidiomycota</taxon>
        <taxon>Agaricomycotina</taxon>
        <taxon>Agaricomycetes</taxon>
        <taxon>Agaricomycetidae</taxon>
        <taxon>Boletales</taxon>
        <taxon>Boletineae</taxon>
        <taxon>Boletaceae</taxon>
        <taxon>Boletoideae</taxon>
        <taxon>Boletus</taxon>
    </lineage>
</organism>
<dbReference type="InterPro" id="IPR011993">
    <property type="entry name" value="PH-like_dom_sf"/>
</dbReference>
<dbReference type="SUPFAM" id="SSF50729">
    <property type="entry name" value="PH domain-like"/>
    <property type="match status" value="2"/>
</dbReference>
<dbReference type="PROSITE" id="PS50003">
    <property type="entry name" value="PH_DOMAIN"/>
    <property type="match status" value="2"/>
</dbReference>
<evidence type="ECO:0000259" key="2">
    <source>
        <dbReference type="PROSITE" id="PS50003"/>
    </source>
</evidence>
<feature type="region of interest" description="Disordered" evidence="1">
    <location>
        <begin position="1"/>
        <end position="108"/>
    </location>
</feature>
<accession>A0AAD4BX64</accession>
<dbReference type="PANTHER" id="PTHR14336:SF8">
    <property type="entry name" value="PROTEIN OPY1"/>
    <property type="match status" value="1"/>
</dbReference>
<feature type="compositionally biased region" description="Low complexity" evidence="1">
    <location>
        <begin position="58"/>
        <end position="79"/>
    </location>
</feature>
<feature type="compositionally biased region" description="Acidic residues" evidence="1">
    <location>
        <begin position="89"/>
        <end position="99"/>
    </location>
</feature>
<protein>
    <recommendedName>
        <fullName evidence="2">PH domain-containing protein</fullName>
    </recommendedName>
</protein>
<sequence length="477" mass="51484">MSSTAAAPPSPQEIQRKLSVHSTAKSKKSPHVAQAHVSGTESDSDSAVSPELGSPTQSQSVGSTGVLLSGSSSQPPLSSIAERTSGSGEESEEDDEEEEGPWRTADKAQCMQDSVNEGDLKSGYLRKKGERRKTWKKRWFVLRPAHLAYYKTSAEYQILRLLNLTDVHSCTQVMLKKHLYTFGVVTSVRTFYLRAQSPEEVQQWVTAIQDARETLMMTSTQTSLTTPVAVAEAPAMLSRSITVTPPPTHPLHGQNITSSDSEDVSPSAQQTYSVSPQTQATISASPGRPSGPLKDGTSKVVVSGYLMKCGSKRHNWRKRWFVLYGEKLVYSGSHMDQKPHRQFSVSDILDALEFDMQSHKHGGGIPPPVMSGQGSGGSPEQRKAAYSPYTFKIVTTKRTLVLCAPSEEEEIKWLSAVRALIARRTGAGVVPGDPNGNQTSKAGGGGDGVGTSSSGLRQKVRNLSISGPISEGQRCRG</sequence>
<dbReference type="EMBL" id="WHUW01000009">
    <property type="protein sequence ID" value="KAF8442442.1"/>
    <property type="molecule type" value="Genomic_DNA"/>
</dbReference>